<evidence type="ECO:0000313" key="3">
    <source>
        <dbReference type="EMBL" id="KAK5534015.1"/>
    </source>
</evidence>
<feature type="region of interest" description="Disordered" evidence="1">
    <location>
        <begin position="1"/>
        <end position="284"/>
    </location>
</feature>
<feature type="compositionally biased region" description="Polar residues" evidence="1">
    <location>
        <begin position="435"/>
        <end position="489"/>
    </location>
</feature>
<feature type="compositionally biased region" description="Basic and acidic residues" evidence="1">
    <location>
        <begin position="719"/>
        <end position="733"/>
    </location>
</feature>
<comment type="caution">
    <text evidence="3">The sequence shown here is derived from an EMBL/GenBank/DDBJ whole genome shotgun (WGS) entry which is preliminary data.</text>
</comment>
<feature type="compositionally biased region" description="Polar residues" evidence="1">
    <location>
        <begin position="193"/>
        <end position="216"/>
    </location>
</feature>
<organism evidence="3 4">
    <name type="scientific">Vermiconidia calcicola</name>
    <dbReference type="NCBI Taxonomy" id="1690605"/>
    <lineage>
        <taxon>Eukaryota</taxon>
        <taxon>Fungi</taxon>
        <taxon>Dikarya</taxon>
        <taxon>Ascomycota</taxon>
        <taxon>Pezizomycotina</taxon>
        <taxon>Dothideomycetes</taxon>
        <taxon>Dothideomycetidae</taxon>
        <taxon>Mycosphaerellales</taxon>
        <taxon>Extremaceae</taxon>
        <taxon>Vermiconidia</taxon>
    </lineage>
</organism>
<reference evidence="3 4" key="1">
    <citation type="submission" date="2023-06" db="EMBL/GenBank/DDBJ databases">
        <title>Black Yeasts Isolated from many extreme environments.</title>
        <authorList>
            <person name="Coleine C."/>
            <person name="Stajich J.E."/>
            <person name="Selbmann L."/>
        </authorList>
    </citation>
    <scope>NUCLEOTIDE SEQUENCE [LARGE SCALE GENOMIC DNA]</scope>
    <source>
        <strain evidence="3 4">CCFEE 5887</strain>
    </source>
</reference>
<feature type="domain" description="DUF8032" evidence="2">
    <location>
        <begin position="565"/>
        <end position="623"/>
    </location>
</feature>
<feature type="region of interest" description="Disordered" evidence="1">
    <location>
        <begin position="386"/>
        <end position="504"/>
    </location>
</feature>
<dbReference type="PANTHER" id="PTHR22949">
    <property type="entry name" value="WHITE COLLAR 2 PROTEIN WC2"/>
    <property type="match status" value="1"/>
</dbReference>
<dbReference type="AlphaFoldDB" id="A0AAV9Q1U5"/>
<sequence>MQHRTPHPYQNVASLPHNPQSRSLNSNQGPQQPYGSPNVYTPQSNIHSPFLNSQSPFPGQQTSNDAPNYYQPNQSPRSQSSGAGPYYPAEKPDSMAATATMQRPYPPIYTPQSNSPASVTSPQSHDHGRPMYGQPGSQLSQPLYGYPPYQSMNQVHQTTYGGHHGQPQQHQMQSQPMLSYQSTAPQIPPGSQHHPTISSSPRLKESTQSYQQTPQSRPGMLPQQQQPQHPTPNPPNPSLSDYKQTLQQAQQPQQQQQQPPSNMPPNMPPNSNAAPGPIPATTPLVVRQDGNGVQWIAFEYSRDRVKMEYTIRCDVESVDANVMSQEFKAENCVYPRACVAKDQYKGNRLAYETDCNQVGWALAELNPCLRGKRGLIQRAVDSWRNSNQDPRLRSRRVRRQAKMNNRSKVTPSPASQPPGQAGPVPTGQPGPNSMPAPSTRTPGTLANAPSQTLHHQQDVSPTAHNTVGASPYNTAPQGYRQDSASQHMPSPNDIRQSHVFPGYTNYPQVPSSMAPSMAPPMQGGLHHLGRGGGPTAMTSKDLEVKNEEDNALFGDLPENKRRKFILVEDTQKNARVRVKVTLDQIEMSEIPDSFRKQNSVFPRAYFPVQMQTAPESTRGDRFAEEGEEVDGGVPTLGKAVVSVQTTDGEAEVNAPQISKSKRAREQKINELGHRMAWGQGRVFSKRPIFLARALDAYRSKQRNALLEAASDPSTIPAHLETRPGKRKWLERTRPVTQPMTPPAATD</sequence>
<evidence type="ECO:0000313" key="4">
    <source>
        <dbReference type="Proteomes" id="UP001345827"/>
    </source>
</evidence>
<feature type="compositionally biased region" description="Low complexity" evidence="1">
    <location>
        <begin position="154"/>
        <end position="175"/>
    </location>
</feature>
<proteinExistence type="predicted"/>
<feature type="compositionally biased region" description="Low complexity" evidence="1">
    <location>
        <begin position="247"/>
        <end position="260"/>
    </location>
</feature>
<accession>A0AAV9Q1U5</accession>
<feature type="domain" description="DUF8032" evidence="2">
    <location>
        <begin position="293"/>
        <end position="387"/>
    </location>
</feature>
<feature type="compositionally biased region" description="Polar residues" evidence="1">
    <location>
        <begin position="176"/>
        <end position="185"/>
    </location>
</feature>
<dbReference type="PANTHER" id="PTHR22949:SF0">
    <property type="entry name" value="RE27538P"/>
    <property type="match status" value="1"/>
</dbReference>
<feature type="region of interest" description="Disordered" evidence="1">
    <location>
        <begin position="709"/>
        <end position="746"/>
    </location>
</feature>
<feature type="compositionally biased region" description="Polar residues" evidence="1">
    <location>
        <begin position="110"/>
        <end position="123"/>
    </location>
</feature>
<keyword evidence="4" id="KW-1185">Reference proteome</keyword>
<feature type="compositionally biased region" description="Polar residues" evidence="1">
    <location>
        <begin position="11"/>
        <end position="82"/>
    </location>
</feature>
<evidence type="ECO:0000259" key="2">
    <source>
        <dbReference type="Pfam" id="PF26087"/>
    </source>
</evidence>
<dbReference type="InterPro" id="IPR058345">
    <property type="entry name" value="DUF8032"/>
</dbReference>
<evidence type="ECO:0000256" key="1">
    <source>
        <dbReference type="SAM" id="MobiDB-lite"/>
    </source>
</evidence>
<dbReference type="EMBL" id="JAXLQG010000012">
    <property type="protein sequence ID" value="KAK5534015.1"/>
    <property type="molecule type" value="Genomic_DNA"/>
</dbReference>
<protein>
    <recommendedName>
        <fullName evidence="2">DUF8032 domain-containing protein</fullName>
    </recommendedName>
</protein>
<name>A0AAV9Q1U5_9PEZI</name>
<feature type="compositionally biased region" description="Polar residues" evidence="1">
    <location>
        <begin position="402"/>
        <end position="413"/>
    </location>
</feature>
<gene>
    <name evidence="3" type="ORF">LTR25_006995</name>
</gene>
<dbReference type="Pfam" id="PF26087">
    <property type="entry name" value="DUF8032"/>
    <property type="match status" value="2"/>
</dbReference>
<dbReference type="Proteomes" id="UP001345827">
    <property type="component" value="Unassembled WGS sequence"/>
</dbReference>